<protein>
    <submittedName>
        <fullName evidence="1">Response regulator receiver protein</fullName>
    </submittedName>
</protein>
<dbReference type="AlphaFoldDB" id="A0AA97I416"/>
<dbReference type="RefSeq" id="WP_317135899.1">
    <property type="nucleotide sequence ID" value="NZ_CP043875.1"/>
</dbReference>
<gene>
    <name evidence="1" type="ORF">F1737_07085</name>
</gene>
<reference evidence="1 2" key="1">
    <citation type="submission" date="2019-09" db="EMBL/GenBank/DDBJ databases">
        <title>The complete genome of Methanoplanus sp. FWC-SCC4.</title>
        <authorList>
            <person name="Chen S.-C."/>
            <person name="Zhou Y.-Z."/>
            <person name="Lai M.-C."/>
        </authorList>
    </citation>
    <scope>NUCLEOTIDE SEQUENCE [LARGE SCALE GENOMIC DNA]</scope>
    <source>
        <strain evidence="1 2">FWC-SCC4</strain>
    </source>
</reference>
<proteinExistence type="predicted"/>
<dbReference type="EMBL" id="CP043875">
    <property type="protein sequence ID" value="WOF16481.1"/>
    <property type="molecule type" value="Genomic_DNA"/>
</dbReference>
<dbReference type="KEGG" id="mefw:F1737_07085"/>
<keyword evidence="2" id="KW-1185">Reference proteome</keyword>
<evidence type="ECO:0000313" key="2">
    <source>
        <dbReference type="Proteomes" id="UP001301797"/>
    </source>
</evidence>
<organism evidence="1 2">
    <name type="scientific">Methanochimaera problematica</name>
    <dbReference type="NCBI Taxonomy" id="2609417"/>
    <lineage>
        <taxon>Archaea</taxon>
        <taxon>Methanobacteriati</taxon>
        <taxon>Methanobacteriota</taxon>
        <taxon>Stenosarchaea group</taxon>
        <taxon>Methanomicrobia</taxon>
        <taxon>Methanomicrobiales</taxon>
        <taxon>Methanomicrobiaceae</taxon>
        <taxon>Methanochimaera</taxon>
    </lineage>
</organism>
<accession>A0AA97I416</accession>
<dbReference type="Gene3D" id="1.10.10.60">
    <property type="entry name" value="Homeodomain-like"/>
    <property type="match status" value="1"/>
</dbReference>
<name>A0AA97I416_9EURY</name>
<dbReference type="GeneID" id="85229922"/>
<dbReference type="Proteomes" id="UP001301797">
    <property type="component" value="Chromosome"/>
</dbReference>
<evidence type="ECO:0000313" key="1">
    <source>
        <dbReference type="EMBL" id="WOF16481.1"/>
    </source>
</evidence>
<sequence>MAAPRKKKKINTADRKRELLNLFADISGKTEIVEPMKKIHGTLRDKDAIEREVALVMREILDQGHFKTKLKPRDLACLVCGYYEGKNDTEIARQLGDEKLSKTVARARVRLKLFRDLDFKMPFERELMEQLLDSGKTMKDISEELGVSPSTLREYRHVIEQEKDTTLDPFLERIRDVMEDRDLTESMTRGLNNDGLSEAIDATEAELADLS</sequence>